<name>A0AAV7SFQ2_PLEWA</name>
<accession>A0AAV7SFQ2</accession>
<evidence type="ECO:0000313" key="2">
    <source>
        <dbReference type="Proteomes" id="UP001066276"/>
    </source>
</evidence>
<sequence length="144" mass="16330">MFLCFGLFTRCGPPTARHKDIAGVCEAGLSRTDPDEMSWTLLTKVAMIKLVSYTKESPLDLLEPPEMGTNSDDLLVPITWLFMEALFAKLHKDTTALWDDVVVDPTKVRKDVTKLGNRVVMLKTGRDAQKELENHRRELVELQE</sequence>
<evidence type="ECO:0000313" key="1">
    <source>
        <dbReference type="EMBL" id="KAJ1163043.1"/>
    </source>
</evidence>
<organism evidence="1 2">
    <name type="scientific">Pleurodeles waltl</name>
    <name type="common">Iberian ribbed newt</name>
    <dbReference type="NCBI Taxonomy" id="8319"/>
    <lineage>
        <taxon>Eukaryota</taxon>
        <taxon>Metazoa</taxon>
        <taxon>Chordata</taxon>
        <taxon>Craniata</taxon>
        <taxon>Vertebrata</taxon>
        <taxon>Euteleostomi</taxon>
        <taxon>Amphibia</taxon>
        <taxon>Batrachia</taxon>
        <taxon>Caudata</taxon>
        <taxon>Salamandroidea</taxon>
        <taxon>Salamandridae</taxon>
        <taxon>Pleurodelinae</taxon>
        <taxon>Pleurodeles</taxon>
    </lineage>
</organism>
<dbReference type="Proteomes" id="UP001066276">
    <property type="component" value="Chromosome 4_2"/>
</dbReference>
<proteinExistence type="predicted"/>
<dbReference type="EMBL" id="JANPWB010000008">
    <property type="protein sequence ID" value="KAJ1163043.1"/>
    <property type="molecule type" value="Genomic_DNA"/>
</dbReference>
<protein>
    <submittedName>
        <fullName evidence="1">Uncharacterized protein</fullName>
    </submittedName>
</protein>
<reference evidence="1" key="1">
    <citation type="journal article" date="2022" name="bioRxiv">
        <title>Sequencing and chromosome-scale assembly of the giantPleurodeles waltlgenome.</title>
        <authorList>
            <person name="Brown T."/>
            <person name="Elewa A."/>
            <person name="Iarovenko S."/>
            <person name="Subramanian E."/>
            <person name="Araus A.J."/>
            <person name="Petzold A."/>
            <person name="Susuki M."/>
            <person name="Suzuki K.-i.T."/>
            <person name="Hayashi T."/>
            <person name="Toyoda A."/>
            <person name="Oliveira C."/>
            <person name="Osipova E."/>
            <person name="Leigh N.D."/>
            <person name="Simon A."/>
            <person name="Yun M.H."/>
        </authorList>
    </citation>
    <scope>NUCLEOTIDE SEQUENCE</scope>
    <source>
        <strain evidence="1">20211129_DDA</strain>
        <tissue evidence="1">Liver</tissue>
    </source>
</reference>
<dbReference type="AlphaFoldDB" id="A0AAV7SFQ2"/>
<gene>
    <name evidence="1" type="ORF">NDU88_003506</name>
</gene>
<comment type="caution">
    <text evidence="1">The sequence shown here is derived from an EMBL/GenBank/DDBJ whole genome shotgun (WGS) entry which is preliminary data.</text>
</comment>
<keyword evidence="2" id="KW-1185">Reference proteome</keyword>